<dbReference type="AlphaFoldDB" id="A0A1H3GX54"/>
<evidence type="ECO:0000256" key="2">
    <source>
        <dbReference type="ARBA" id="ARBA00005811"/>
    </source>
</evidence>
<proteinExistence type="inferred from homology"/>
<keyword evidence="10" id="KW-1185">Reference proteome</keyword>
<organism evidence="9 10">
    <name type="scientific">Lentibacter algarum</name>
    <dbReference type="NCBI Taxonomy" id="576131"/>
    <lineage>
        <taxon>Bacteria</taxon>
        <taxon>Pseudomonadati</taxon>
        <taxon>Pseudomonadota</taxon>
        <taxon>Alphaproteobacteria</taxon>
        <taxon>Rhodobacterales</taxon>
        <taxon>Roseobacteraceae</taxon>
        <taxon>Lentibacter</taxon>
    </lineage>
</organism>
<keyword evidence="6 8" id="KW-0472">Membrane</keyword>
<evidence type="ECO:0000256" key="4">
    <source>
        <dbReference type="ARBA" id="ARBA00022692"/>
    </source>
</evidence>
<dbReference type="OrthoDB" id="8479787at2"/>
<sequence length="131" mass="13832">MQKKLRKSQVSSRREPTIALINIVFLMLIFFLIAGTLVTPLEADLKLVNTSELEGTAPPDALVLNAAGQLSFRGEVITPSAYMTTASEAEGAYIRLVPDRAVPAATLVQIASELKAAGAGAVVLVTEKALP</sequence>
<keyword evidence="7" id="KW-0653">Protein transport</keyword>
<evidence type="ECO:0000256" key="3">
    <source>
        <dbReference type="ARBA" id="ARBA00022475"/>
    </source>
</evidence>
<protein>
    <submittedName>
        <fullName evidence="9">Biopolymer transport protein ExbD</fullName>
    </submittedName>
</protein>
<accession>A0A1H3GX54</accession>
<dbReference type="Proteomes" id="UP000199026">
    <property type="component" value="Unassembled WGS sequence"/>
</dbReference>
<dbReference type="RefSeq" id="WP_089886941.1">
    <property type="nucleotide sequence ID" value="NZ_CALJFH010000032.1"/>
</dbReference>
<comment type="similarity">
    <text evidence="2 7">Belongs to the ExbD/TolR family.</text>
</comment>
<dbReference type="GO" id="GO:0022857">
    <property type="term" value="F:transmembrane transporter activity"/>
    <property type="evidence" value="ECO:0007669"/>
    <property type="project" value="InterPro"/>
</dbReference>
<evidence type="ECO:0000256" key="7">
    <source>
        <dbReference type="RuleBase" id="RU003879"/>
    </source>
</evidence>
<name>A0A1H3GX54_9RHOB</name>
<dbReference type="GeneID" id="78122890"/>
<evidence type="ECO:0000313" key="10">
    <source>
        <dbReference type="Proteomes" id="UP000199026"/>
    </source>
</evidence>
<reference evidence="9 10" key="1">
    <citation type="submission" date="2016-10" db="EMBL/GenBank/DDBJ databases">
        <authorList>
            <person name="de Groot N.N."/>
        </authorList>
    </citation>
    <scope>NUCLEOTIDE SEQUENCE [LARGE SCALE GENOMIC DNA]</scope>
    <source>
        <strain evidence="9 10">DSM 24677</strain>
    </source>
</reference>
<evidence type="ECO:0000256" key="5">
    <source>
        <dbReference type="ARBA" id="ARBA00022989"/>
    </source>
</evidence>
<feature type="transmembrane region" description="Helical" evidence="8">
    <location>
        <begin position="20"/>
        <end position="41"/>
    </location>
</feature>
<keyword evidence="7" id="KW-0813">Transport</keyword>
<dbReference type="GO" id="GO:0015031">
    <property type="term" value="P:protein transport"/>
    <property type="evidence" value="ECO:0007669"/>
    <property type="project" value="UniProtKB-KW"/>
</dbReference>
<keyword evidence="5 8" id="KW-1133">Transmembrane helix</keyword>
<dbReference type="EMBL" id="FNPR01000001">
    <property type="protein sequence ID" value="SDY07650.1"/>
    <property type="molecule type" value="Genomic_DNA"/>
</dbReference>
<gene>
    <name evidence="9" type="ORF">SAMN05444486_10178</name>
</gene>
<keyword evidence="4 7" id="KW-0812">Transmembrane</keyword>
<evidence type="ECO:0000256" key="6">
    <source>
        <dbReference type="ARBA" id="ARBA00023136"/>
    </source>
</evidence>
<dbReference type="GO" id="GO:0005886">
    <property type="term" value="C:plasma membrane"/>
    <property type="evidence" value="ECO:0007669"/>
    <property type="project" value="UniProtKB-SubCell"/>
</dbReference>
<keyword evidence="3" id="KW-1003">Cell membrane</keyword>
<dbReference type="STRING" id="576131.SAMN05444486_10178"/>
<evidence type="ECO:0000256" key="8">
    <source>
        <dbReference type="SAM" id="Phobius"/>
    </source>
</evidence>
<dbReference type="InterPro" id="IPR003400">
    <property type="entry name" value="ExbD"/>
</dbReference>
<evidence type="ECO:0000256" key="1">
    <source>
        <dbReference type="ARBA" id="ARBA00004162"/>
    </source>
</evidence>
<comment type="subcellular location">
    <subcellularLocation>
        <location evidence="1">Cell membrane</location>
        <topology evidence="1">Single-pass membrane protein</topology>
    </subcellularLocation>
    <subcellularLocation>
        <location evidence="7">Cell membrane</location>
        <topology evidence="7">Single-pass type II membrane protein</topology>
    </subcellularLocation>
</comment>
<evidence type="ECO:0000313" key="9">
    <source>
        <dbReference type="EMBL" id="SDY07650.1"/>
    </source>
</evidence>
<dbReference type="Pfam" id="PF02472">
    <property type="entry name" value="ExbD"/>
    <property type="match status" value="1"/>
</dbReference>